<dbReference type="EMBL" id="JAWJWE010000036">
    <property type="protein sequence ID" value="KAK6629013.1"/>
    <property type="molecule type" value="Genomic_DNA"/>
</dbReference>
<dbReference type="Proteomes" id="UP001372834">
    <property type="component" value="Unassembled WGS sequence"/>
</dbReference>
<proteinExistence type="predicted"/>
<organism evidence="1 2">
    <name type="scientific">Polyplax serrata</name>
    <name type="common">Common mouse louse</name>
    <dbReference type="NCBI Taxonomy" id="468196"/>
    <lineage>
        <taxon>Eukaryota</taxon>
        <taxon>Metazoa</taxon>
        <taxon>Ecdysozoa</taxon>
        <taxon>Arthropoda</taxon>
        <taxon>Hexapoda</taxon>
        <taxon>Insecta</taxon>
        <taxon>Pterygota</taxon>
        <taxon>Neoptera</taxon>
        <taxon>Paraneoptera</taxon>
        <taxon>Psocodea</taxon>
        <taxon>Troctomorpha</taxon>
        <taxon>Phthiraptera</taxon>
        <taxon>Anoplura</taxon>
        <taxon>Polyplacidae</taxon>
        <taxon>Polyplax</taxon>
    </lineage>
</organism>
<sequence length="195" mass="22320">MEEGNADKISEAIFNLIPEVTRLKELFQNWDKLDEEEREFIDTQVEKWNSPAHVQLYKTVKKALNRWGKVQDTEGAPGCEPGWFTFSCDSQLEEELINVLQTVENLLKRMKQVPRSHFYHLPEEMPVLTNLPEVPPSSPGSESDDFLYLGSPVKQRSEPLKTCGRSLSLHSGRTFYHNCHAVKSAPLVKDGYNTD</sequence>
<evidence type="ECO:0000313" key="2">
    <source>
        <dbReference type="Proteomes" id="UP001372834"/>
    </source>
</evidence>
<gene>
    <name evidence="1" type="ORF">RUM43_002830</name>
</gene>
<evidence type="ECO:0000313" key="1">
    <source>
        <dbReference type="EMBL" id="KAK6629013.1"/>
    </source>
</evidence>
<reference evidence="1 2" key="1">
    <citation type="submission" date="2023-10" db="EMBL/GenBank/DDBJ databases">
        <title>Genomes of two closely related lineages of the louse Polyplax serrata with different host specificities.</title>
        <authorList>
            <person name="Martinu J."/>
            <person name="Tarabai H."/>
            <person name="Stefka J."/>
            <person name="Hypsa V."/>
        </authorList>
    </citation>
    <scope>NUCLEOTIDE SEQUENCE [LARGE SCALE GENOMIC DNA]</scope>
    <source>
        <strain evidence="1">HR10_N</strain>
    </source>
</reference>
<accession>A0AAN8Q013</accession>
<name>A0AAN8Q013_POLSC</name>
<dbReference type="AlphaFoldDB" id="A0AAN8Q013"/>
<protein>
    <submittedName>
        <fullName evidence="1">Uncharacterized protein</fullName>
    </submittedName>
</protein>
<comment type="caution">
    <text evidence="1">The sequence shown here is derived from an EMBL/GenBank/DDBJ whole genome shotgun (WGS) entry which is preliminary data.</text>
</comment>